<gene>
    <name evidence="3" type="ORF">SCP_1801510</name>
</gene>
<evidence type="ECO:0000256" key="1">
    <source>
        <dbReference type="SAM" id="MobiDB-lite"/>
    </source>
</evidence>
<sequence>MWDKERNHHLFTQEALTMAQPLLDNIAAFDLTMLLTHGTPTLEASLTKNHMRPDNIFASPDVASQLLSCDTIPTLHPPFTNHIPISLTLDVSTHTTQDVPHRNFREVDWEDFCLKRNLSSRMLGEGEISTPEQFNTVLKNLTGAITATIEDKVPLSKPTPFTKRWWSKDLTKSWKRVQRLARTSYKFRHIADHSSHMEYRRTRNRYGEEIKTAKQDHWEVWLESADPDSIWTINRFTSAGPTDGSRPRVPPLREGGESPADDNAAKSAILYKTFFPPPGPPPTIPNGHRYGRPTFRFSPITDAQIETVIKKLHDHRAPGPDGASNEVYKHCIDLLLPCLGRLFRGTFNLQVYPTEWKTSNTVALRKPGRPDYSIAKSYRPIALLNCTGKILSACVTNILVYESEAHNLLARNHFGGRPGQRTTDSLHLLVKSVKDAWRQGKVASILFLDIKAAFPSASLDRLFHNMRRRGVPIEIVNWLRRHLEGRHTRILFDDFKLALFEILSGIDQGCPLSVILYEFYNSDLFEIAHRIPHSLALGYIDDTAIIATGKDYTETHATLCNYMDGRNGAMTWSNTHQSEFSPDKFGLINMSASSRDPGQSLRLCTAMIEPAVSHKFLGVIIDRHLRFHEQCAGALAKGTAWIQQFRRLARASGGIPFSHMRRLYLSIAVPCMLYAADVFLTPVRKVPG</sequence>
<feature type="domain" description="Reverse transcriptase" evidence="2">
    <location>
        <begin position="345"/>
        <end position="621"/>
    </location>
</feature>
<keyword evidence="3" id="KW-0808">Transferase</keyword>
<dbReference type="GeneID" id="38787044"/>
<dbReference type="InterPro" id="IPR000477">
    <property type="entry name" value="RT_dom"/>
</dbReference>
<keyword evidence="3" id="KW-0548">Nucleotidyltransferase</keyword>
<evidence type="ECO:0000313" key="3">
    <source>
        <dbReference type="EMBL" id="GBE90127.1"/>
    </source>
</evidence>
<protein>
    <submittedName>
        <fullName evidence="3">RNA-directed DNA polymerase from mobile element jockey</fullName>
    </submittedName>
</protein>
<keyword evidence="3" id="KW-0695">RNA-directed DNA polymerase</keyword>
<dbReference type="OrthoDB" id="2717295at2759"/>
<dbReference type="EMBL" id="BFAD01000018">
    <property type="protein sequence ID" value="GBE90127.1"/>
    <property type="molecule type" value="Genomic_DNA"/>
</dbReference>
<accession>A0A401H6R1</accession>
<feature type="region of interest" description="Disordered" evidence="1">
    <location>
        <begin position="237"/>
        <end position="262"/>
    </location>
</feature>
<dbReference type="PANTHER" id="PTHR33481">
    <property type="entry name" value="REVERSE TRANSCRIPTASE"/>
    <property type="match status" value="1"/>
</dbReference>
<dbReference type="AlphaFoldDB" id="A0A401H6R1"/>
<dbReference type="PANTHER" id="PTHR33481:SF1">
    <property type="entry name" value="ENDONUCLEASE_EXONUCLEASE_PHOSPHATASE DOMAIN-CONTAINING PROTEIN-RELATED"/>
    <property type="match status" value="1"/>
</dbReference>
<evidence type="ECO:0000259" key="2">
    <source>
        <dbReference type="PROSITE" id="PS50878"/>
    </source>
</evidence>
<dbReference type="InParanoid" id="A0A401H6R1"/>
<dbReference type="STRING" id="139825.A0A401H6R1"/>
<dbReference type="GO" id="GO:0003964">
    <property type="term" value="F:RNA-directed DNA polymerase activity"/>
    <property type="evidence" value="ECO:0007669"/>
    <property type="project" value="UniProtKB-KW"/>
</dbReference>
<proteinExistence type="predicted"/>
<evidence type="ECO:0000313" key="4">
    <source>
        <dbReference type="Proteomes" id="UP000287166"/>
    </source>
</evidence>
<comment type="caution">
    <text evidence="3">The sequence shown here is derived from an EMBL/GenBank/DDBJ whole genome shotgun (WGS) entry which is preliminary data.</text>
</comment>
<reference evidence="3 4" key="1">
    <citation type="journal article" date="2018" name="Sci. Rep.">
        <title>Genome sequence of the cauliflower mushroom Sparassis crispa (Hanabiratake) and its association with beneficial usage.</title>
        <authorList>
            <person name="Kiyama R."/>
            <person name="Furutani Y."/>
            <person name="Kawaguchi K."/>
            <person name="Nakanishi T."/>
        </authorList>
    </citation>
    <scope>NUCLEOTIDE SEQUENCE [LARGE SCALE GENOMIC DNA]</scope>
</reference>
<dbReference type="Proteomes" id="UP000287166">
    <property type="component" value="Unassembled WGS sequence"/>
</dbReference>
<keyword evidence="4" id="KW-1185">Reference proteome</keyword>
<dbReference type="RefSeq" id="XP_027621040.1">
    <property type="nucleotide sequence ID" value="XM_027765239.1"/>
</dbReference>
<dbReference type="Gene3D" id="3.60.10.10">
    <property type="entry name" value="Endonuclease/exonuclease/phosphatase"/>
    <property type="match status" value="1"/>
</dbReference>
<dbReference type="PROSITE" id="PS50878">
    <property type="entry name" value="RT_POL"/>
    <property type="match status" value="1"/>
</dbReference>
<dbReference type="InterPro" id="IPR036691">
    <property type="entry name" value="Endo/exonu/phosph_ase_sf"/>
</dbReference>
<organism evidence="3 4">
    <name type="scientific">Sparassis crispa</name>
    <dbReference type="NCBI Taxonomy" id="139825"/>
    <lineage>
        <taxon>Eukaryota</taxon>
        <taxon>Fungi</taxon>
        <taxon>Dikarya</taxon>
        <taxon>Basidiomycota</taxon>
        <taxon>Agaricomycotina</taxon>
        <taxon>Agaricomycetes</taxon>
        <taxon>Polyporales</taxon>
        <taxon>Sparassidaceae</taxon>
        <taxon>Sparassis</taxon>
    </lineage>
</organism>
<name>A0A401H6R1_9APHY</name>
<dbReference type="CDD" id="cd01650">
    <property type="entry name" value="RT_nLTR_like"/>
    <property type="match status" value="1"/>
</dbReference>
<dbReference type="Pfam" id="PF00078">
    <property type="entry name" value="RVT_1"/>
    <property type="match status" value="1"/>
</dbReference>